<evidence type="ECO:0000313" key="10">
    <source>
        <dbReference type="Proteomes" id="UP000325182"/>
    </source>
</evidence>
<dbReference type="GO" id="GO:0016020">
    <property type="term" value="C:membrane"/>
    <property type="evidence" value="ECO:0007669"/>
    <property type="project" value="UniProtKB-SubCell"/>
</dbReference>
<evidence type="ECO:0000256" key="5">
    <source>
        <dbReference type="ARBA" id="ARBA00022989"/>
    </source>
</evidence>
<evidence type="ECO:0000256" key="2">
    <source>
        <dbReference type="ARBA" id="ARBA00004141"/>
    </source>
</evidence>
<protein>
    <submittedName>
        <fullName evidence="9">M50 family metallopeptidase</fullName>
    </submittedName>
</protein>
<evidence type="ECO:0000313" key="9">
    <source>
        <dbReference type="EMBL" id="TYR97812.1"/>
    </source>
</evidence>
<dbReference type="Proteomes" id="UP000325182">
    <property type="component" value="Unassembled WGS sequence"/>
</dbReference>
<dbReference type="AlphaFoldDB" id="A0A5D4M832"/>
<dbReference type="Pfam" id="PF02163">
    <property type="entry name" value="Peptidase_M50"/>
    <property type="match status" value="1"/>
</dbReference>
<evidence type="ECO:0000256" key="7">
    <source>
        <dbReference type="SAM" id="Phobius"/>
    </source>
</evidence>
<dbReference type="EMBL" id="VTEG01000016">
    <property type="protein sequence ID" value="TYR97812.1"/>
    <property type="molecule type" value="Genomic_DNA"/>
</dbReference>
<evidence type="ECO:0000256" key="4">
    <source>
        <dbReference type="ARBA" id="ARBA00022692"/>
    </source>
</evidence>
<evidence type="ECO:0000259" key="8">
    <source>
        <dbReference type="Pfam" id="PF02163"/>
    </source>
</evidence>
<sequence>MYISGLRKEQNGLLFVNILIVYLILVPLAVLLHEIGHALGAVLLTKQTRAHVYLGPHVPENAAHFRLGRMHFYLRLATFGYCSSLDKDGKPSTEKMSPSQRIAFYAGGPVMSLIFALISLTASSLLTGQLFTLMQAFTIVNLFTFLSTSLPYIYPKWRRGLAGTPTDGLRIKRVWQNLSEERKQRRKAV</sequence>
<comment type="similarity">
    <text evidence="3">Belongs to the peptidase M50B family.</text>
</comment>
<gene>
    <name evidence="9" type="ORF">FZC84_17495</name>
</gene>
<keyword evidence="5 7" id="KW-1133">Transmembrane helix</keyword>
<keyword evidence="6 7" id="KW-0472">Membrane</keyword>
<organism evidence="9 10">
    <name type="scientific">Rossellomorea vietnamensis</name>
    <dbReference type="NCBI Taxonomy" id="218284"/>
    <lineage>
        <taxon>Bacteria</taxon>
        <taxon>Bacillati</taxon>
        <taxon>Bacillota</taxon>
        <taxon>Bacilli</taxon>
        <taxon>Bacillales</taxon>
        <taxon>Bacillaceae</taxon>
        <taxon>Rossellomorea</taxon>
    </lineage>
</organism>
<keyword evidence="4 7" id="KW-0812">Transmembrane</keyword>
<evidence type="ECO:0000256" key="1">
    <source>
        <dbReference type="ARBA" id="ARBA00001947"/>
    </source>
</evidence>
<comment type="cofactor">
    <cofactor evidence="1">
        <name>Zn(2+)</name>
        <dbReference type="ChEBI" id="CHEBI:29105"/>
    </cofactor>
</comment>
<accession>A0A5D4M832</accession>
<evidence type="ECO:0000256" key="6">
    <source>
        <dbReference type="ARBA" id="ARBA00023136"/>
    </source>
</evidence>
<dbReference type="CDD" id="cd05709">
    <property type="entry name" value="S2P-M50"/>
    <property type="match status" value="1"/>
</dbReference>
<name>A0A5D4M832_9BACI</name>
<comment type="caution">
    <text evidence="9">The sequence shown here is derived from an EMBL/GenBank/DDBJ whole genome shotgun (WGS) entry which is preliminary data.</text>
</comment>
<reference evidence="9 10" key="1">
    <citation type="submission" date="2019-08" db="EMBL/GenBank/DDBJ databases">
        <title>Bacillus genomes from the desert of Cuatro Cienegas, Coahuila.</title>
        <authorList>
            <person name="Olmedo-Alvarez G."/>
        </authorList>
    </citation>
    <scope>NUCLEOTIDE SEQUENCE [LARGE SCALE GENOMIC DNA]</scope>
    <source>
        <strain evidence="9 10">CH128b_4D</strain>
    </source>
</reference>
<feature type="transmembrane region" description="Helical" evidence="7">
    <location>
        <begin position="12"/>
        <end position="32"/>
    </location>
</feature>
<proteinExistence type="inferred from homology"/>
<feature type="transmembrane region" description="Helical" evidence="7">
    <location>
        <begin position="132"/>
        <end position="154"/>
    </location>
</feature>
<feature type="domain" description="Peptidase M50" evidence="8">
    <location>
        <begin position="23"/>
        <end position="137"/>
    </location>
</feature>
<dbReference type="InterPro" id="IPR008915">
    <property type="entry name" value="Peptidase_M50"/>
</dbReference>
<comment type="subcellular location">
    <subcellularLocation>
        <location evidence="2">Membrane</location>
        <topology evidence="2">Multi-pass membrane protein</topology>
    </subcellularLocation>
</comment>
<feature type="transmembrane region" description="Helical" evidence="7">
    <location>
        <begin position="102"/>
        <end position="126"/>
    </location>
</feature>
<evidence type="ECO:0000256" key="3">
    <source>
        <dbReference type="ARBA" id="ARBA00007931"/>
    </source>
</evidence>
<dbReference type="GO" id="GO:0006508">
    <property type="term" value="P:proteolysis"/>
    <property type="evidence" value="ECO:0007669"/>
    <property type="project" value="InterPro"/>
</dbReference>